<evidence type="ECO:0000256" key="3">
    <source>
        <dbReference type="ARBA" id="ARBA00022695"/>
    </source>
</evidence>
<dbReference type="NCBIfam" id="TIGR00594">
    <property type="entry name" value="polc"/>
    <property type="match status" value="1"/>
</dbReference>
<dbReference type="Pfam" id="PF07733">
    <property type="entry name" value="DNA_pol3_alpha"/>
    <property type="match status" value="1"/>
</dbReference>
<reference evidence="8 9" key="1">
    <citation type="submission" date="2006-10" db="EMBL/GenBank/DDBJ databases">
        <title>Complete sequence of Syntrophobacter fumaroxidans MPOB.</title>
        <authorList>
            <consortium name="US DOE Joint Genome Institute"/>
            <person name="Copeland A."/>
            <person name="Lucas S."/>
            <person name="Lapidus A."/>
            <person name="Barry K."/>
            <person name="Detter J.C."/>
            <person name="Glavina del Rio T."/>
            <person name="Hammon N."/>
            <person name="Israni S."/>
            <person name="Pitluck S."/>
            <person name="Goltsman E.G."/>
            <person name="Martinez M."/>
            <person name="Schmutz J."/>
            <person name="Larimer F."/>
            <person name="Land M."/>
            <person name="Hauser L."/>
            <person name="Kyrpides N."/>
            <person name="Kim E."/>
            <person name="Boone D.R."/>
            <person name="Brockman F."/>
            <person name="Culley D."/>
            <person name="Ferry J."/>
            <person name="Gunsalus R."/>
            <person name="McInerney M.J."/>
            <person name="Morrison M."/>
            <person name="Plugge C."/>
            <person name="Rohlin L."/>
            <person name="Scholten J."/>
            <person name="Sieber J."/>
            <person name="Stams A.J.M."/>
            <person name="Worm P."/>
            <person name="Henstra A.M."/>
            <person name="Richardson P."/>
        </authorList>
    </citation>
    <scope>NUCLEOTIDE SEQUENCE [LARGE SCALE GENOMIC DNA]</scope>
    <source>
        <strain evidence="9">DSM 10017 / MPOB</strain>
    </source>
</reference>
<dbReference type="Pfam" id="PF17657">
    <property type="entry name" value="DNA_pol3_finger"/>
    <property type="match status" value="1"/>
</dbReference>
<keyword evidence="2 8" id="KW-0808">Transferase</keyword>
<evidence type="ECO:0000256" key="2">
    <source>
        <dbReference type="ARBA" id="ARBA00022679"/>
    </source>
</evidence>
<dbReference type="HOGENOM" id="CLU_001600_0_1_7"/>
<dbReference type="EC" id="2.7.7.7" evidence="1"/>
<evidence type="ECO:0000259" key="7">
    <source>
        <dbReference type="SMART" id="SM00481"/>
    </source>
</evidence>
<protein>
    <recommendedName>
        <fullName evidence="1">DNA-directed DNA polymerase</fullName>
        <ecNumber evidence="1">2.7.7.7</ecNumber>
    </recommendedName>
</protein>
<dbReference type="InParanoid" id="A0LGS3"/>
<dbReference type="Gene3D" id="1.10.10.1600">
    <property type="entry name" value="Bacterial DNA polymerase III alpha subunit, thumb domain"/>
    <property type="match status" value="1"/>
</dbReference>
<dbReference type="InterPro" id="IPR003141">
    <property type="entry name" value="Pol/His_phosphatase_N"/>
</dbReference>
<dbReference type="SUPFAM" id="SSF89550">
    <property type="entry name" value="PHP domain-like"/>
    <property type="match status" value="1"/>
</dbReference>
<evidence type="ECO:0000313" key="9">
    <source>
        <dbReference type="Proteomes" id="UP000001784"/>
    </source>
</evidence>
<keyword evidence="4" id="KW-0235">DNA replication</keyword>
<dbReference type="AlphaFoldDB" id="A0LGS3"/>
<dbReference type="eggNOG" id="COG0587">
    <property type="taxonomic scope" value="Bacteria"/>
</dbReference>
<feature type="domain" description="Polymerase/histidinol phosphatase N-terminal" evidence="7">
    <location>
        <begin position="6"/>
        <end position="73"/>
    </location>
</feature>
<dbReference type="PANTHER" id="PTHR32294">
    <property type="entry name" value="DNA POLYMERASE III SUBUNIT ALPHA"/>
    <property type="match status" value="1"/>
</dbReference>
<evidence type="ECO:0000256" key="5">
    <source>
        <dbReference type="ARBA" id="ARBA00022932"/>
    </source>
</evidence>
<dbReference type="CDD" id="cd04485">
    <property type="entry name" value="DnaE_OBF"/>
    <property type="match status" value="1"/>
</dbReference>
<evidence type="ECO:0000256" key="4">
    <source>
        <dbReference type="ARBA" id="ARBA00022705"/>
    </source>
</evidence>
<evidence type="ECO:0000256" key="6">
    <source>
        <dbReference type="ARBA" id="ARBA00049244"/>
    </source>
</evidence>
<dbReference type="RefSeq" id="WP_011697796.1">
    <property type="nucleotide sequence ID" value="NC_008554.1"/>
</dbReference>
<dbReference type="SMART" id="SM00481">
    <property type="entry name" value="POLIIIAc"/>
    <property type="match status" value="1"/>
</dbReference>
<dbReference type="Gene3D" id="3.20.20.140">
    <property type="entry name" value="Metal-dependent hydrolases"/>
    <property type="match status" value="2"/>
</dbReference>
<dbReference type="InterPro" id="IPR041931">
    <property type="entry name" value="DNA_pol3_alpha_thumb_dom"/>
</dbReference>
<gene>
    <name evidence="8" type="ordered locus">Sfum_0929</name>
</gene>
<dbReference type="STRING" id="335543.Sfum_0929"/>
<accession>A0LGS3</accession>
<name>A0LGS3_SYNFM</name>
<evidence type="ECO:0000256" key="1">
    <source>
        <dbReference type="ARBA" id="ARBA00012417"/>
    </source>
</evidence>
<dbReference type="InterPro" id="IPR004013">
    <property type="entry name" value="PHP_dom"/>
</dbReference>
<dbReference type="Pfam" id="PF02811">
    <property type="entry name" value="PHP"/>
    <property type="match status" value="1"/>
</dbReference>
<dbReference type="Pfam" id="PF14579">
    <property type="entry name" value="HHH_6"/>
    <property type="match status" value="1"/>
</dbReference>
<dbReference type="InterPro" id="IPR011708">
    <property type="entry name" value="DNA_pol3_alpha_NTPase_dom"/>
</dbReference>
<dbReference type="InterPro" id="IPR016195">
    <property type="entry name" value="Pol/histidinol_Pase-like"/>
</dbReference>
<dbReference type="InterPro" id="IPR029460">
    <property type="entry name" value="DNAPol_HHH"/>
</dbReference>
<keyword evidence="5" id="KW-0239">DNA-directed DNA polymerase</keyword>
<dbReference type="GO" id="GO:0006260">
    <property type="term" value="P:DNA replication"/>
    <property type="evidence" value="ECO:0007669"/>
    <property type="project" value="UniProtKB-KW"/>
</dbReference>
<keyword evidence="3 8" id="KW-0548">Nucleotidyltransferase</keyword>
<proteinExistence type="predicted"/>
<comment type="catalytic activity">
    <reaction evidence="6">
        <text>DNA(n) + a 2'-deoxyribonucleoside 5'-triphosphate = DNA(n+1) + diphosphate</text>
        <dbReference type="Rhea" id="RHEA:22508"/>
        <dbReference type="Rhea" id="RHEA-COMP:17339"/>
        <dbReference type="Rhea" id="RHEA-COMP:17340"/>
        <dbReference type="ChEBI" id="CHEBI:33019"/>
        <dbReference type="ChEBI" id="CHEBI:61560"/>
        <dbReference type="ChEBI" id="CHEBI:173112"/>
        <dbReference type="EC" id="2.7.7.7"/>
    </reaction>
</comment>
<sequence length="1003" mass="112883">MRETFVHLHVHSHYSMMRGVSSVTALCRTASALGFEHLALTDDKGFYGLINFLDAARRFGIHPIVGTTIGTGPDTAVVLAKTPRGYELLSELTTRRHLDADFSLLRDFPDGRRDLVVLTANPEIIKALHPRRECGVEVVPGPGDRRLLKMAHSLGVPPVATNAVHFAHLEDYSLHRLVRAIDLNLTLSNIPREEIVRPDQWLQSAAQMERRLPHCPEALANTLKLAGECHTKWDHFRTIFPHYRDRREDHFALLLEKCRKGISWRYGRTSPAVEERLAEELDLIGAKGYVDYFLVVADIVGRRPIHCGRGSGAASLVSYLLGITHVDPLRHNLLFGRFLNPERKDLPDIDVDFPWDERDDLFEELRRHYGAERMATVANHVGFGARAAVREVARVYGVPAAEIKEVTRRMSFWTEPGAMWERIGTHPKFRGFPLDPPWPEIIDLAGRLESLPRHLSMHCGGVIIAPDRISRHVPVQRSAKGARIIQWEKDQAEKAGLVKIDLLGNRSLAVIRDSLAAIRENYGKDLEYARLNPVDDPDTREQIRTGRTMGVFYVESPAMRLLQQKAGCGDFEHLVIHSSIIRPAANRYIRDYLDRLHGAPYEPLHPSLAGLLAENYGILVYQEDVVQAAMILAGFSWGEADGLRKVISKKSREQLSDYRSRFARGCAARGVSPDVVDRVWEMFISFSGYSFCKPHSASYALVSFKSAYLKAHYPAEFMAAVLSNGGGYYSTFAYVSESRRMGLTVAGPDINESAWNYRGGDRCVRMGLRQLQNIRRSTLEDILAERGKNGPFASVEELLRRVDIPPSDGMILARSGALDSLSGGLNRPRLLWFIEAWFNGAGVKGTAGHGQISAFPRPRARIVVPPLPGFSPRQTWRHEMETLGFVLSVHPLAMVEPMARKLPHRVTKAADLHRHVGERVCTAGWPITRKEVLTREGEPMEFVSFEDRTAIYETVFFPSAFRRFCQDIDMNRGYLILGKVESEFDTVSLAVNRVVKLPPVLED</sequence>
<keyword evidence="9" id="KW-1185">Reference proteome</keyword>
<dbReference type="InterPro" id="IPR040982">
    <property type="entry name" value="DNA_pol3_finger"/>
</dbReference>
<dbReference type="GO" id="GO:0008408">
    <property type="term" value="F:3'-5' exonuclease activity"/>
    <property type="evidence" value="ECO:0007669"/>
    <property type="project" value="InterPro"/>
</dbReference>
<dbReference type="InterPro" id="IPR004805">
    <property type="entry name" value="DnaE2/DnaE/PolC"/>
</dbReference>
<dbReference type="GO" id="GO:0003887">
    <property type="term" value="F:DNA-directed DNA polymerase activity"/>
    <property type="evidence" value="ECO:0007669"/>
    <property type="project" value="UniProtKB-KW"/>
</dbReference>
<dbReference type="EMBL" id="CP000478">
    <property type="protein sequence ID" value="ABK16625.1"/>
    <property type="molecule type" value="Genomic_DNA"/>
</dbReference>
<organism evidence="8 9">
    <name type="scientific">Syntrophobacter fumaroxidans (strain DSM 10017 / MPOB)</name>
    <dbReference type="NCBI Taxonomy" id="335543"/>
    <lineage>
        <taxon>Bacteria</taxon>
        <taxon>Pseudomonadati</taxon>
        <taxon>Thermodesulfobacteriota</taxon>
        <taxon>Syntrophobacteria</taxon>
        <taxon>Syntrophobacterales</taxon>
        <taxon>Syntrophobacteraceae</taxon>
        <taxon>Syntrophobacter</taxon>
    </lineage>
</organism>
<dbReference type="Proteomes" id="UP000001784">
    <property type="component" value="Chromosome"/>
</dbReference>
<dbReference type="KEGG" id="sfu:Sfum_0929"/>
<evidence type="ECO:0000313" key="8">
    <source>
        <dbReference type="EMBL" id="ABK16625.1"/>
    </source>
</evidence>
<dbReference type="Gene3D" id="1.10.150.870">
    <property type="match status" value="1"/>
</dbReference>